<sequence length="240" mass="26603">MLVDDARVTAWNYDDKQAHYVAVSDHARAVVLAFRGTVTIKEIVSNFDRRPVVPPANVFPGMPINSKMPCGMQLGFLDQLNVARDAVSAALQQNPGYQLIVTGHSLGSVYAHLFALHIRLTLPSWPQPFVYAYSEPLSASTDFADWALDVIHVSRYSFVTSSNDVVPNMFGADDRYSHARFAVEVYFPDPTQPIVRQCNRSNDENCLIGVSCDKLSWSNHGIFGGLRMSELLQLADITPA</sequence>
<dbReference type="InterPro" id="IPR029058">
    <property type="entry name" value="AB_hydrolase_fold"/>
</dbReference>
<proteinExistence type="predicted"/>
<keyword evidence="5" id="KW-1185">Reference proteome</keyword>
<protein>
    <submittedName>
        <fullName evidence="4">Alpha/Beta hydrolase protein</fullName>
    </submittedName>
</protein>
<keyword evidence="2 4" id="KW-0378">Hydrolase</keyword>
<dbReference type="Proteomes" id="UP000271241">
    <property type="component" value="Unassembled WGS sequence"/>
</dbReference>
<accession>A0A4P9XMF3</accession>
<dbReference type="CDD" id="cd00519">
    <property type="entry name" value="Lipase_3"/>
    <property type="match status" value="1"/>
</dbReference>
<dbReference type="SUPFAM" id="SSF53474">
    <property type="entry name" value="alpha/beta-Hydrolases"/>
    <property type="match status" value="1"/>
</dbReference>
<dbReference type="OrthoDB" id="426718at2759"/>
<dbReference type="AlphaFoldDB" id="A0A4P9XMF3"/>
<evidence type="ECO:0000313" key="4">
    <source>
        <dbReference type="EMBL" id="RKP07036.1"/>
    </source>
</evidence>
<dbReference type="PANTHER" id="PTHR46640">
    <property type="entry name" value="TRIACYLGLYCEROL LIPASE, PUTATIVE (AFU_ORTHOLOGUE AFUA_6G06510)-RELATED"/>
    <property type="match status" value="1"/>
</dbReference>
<name>A0A4P9XMF3_9FUNG</name>
<feature type="domain" description="Fungal lipase-type" evidence="3">
    <location>
        <begin position="31"/>
        <end position="171"/>
    </location>
</feature>
<dbReference type="Gene3D" id="3.40.50.1820">
    <property type="entry name" value="alpha/beta hydrolase"/>
    <property type="match status" value="1"/>
</dbReference>
<evidence type="ECO:0000259" key="3">
    <source>
        <dbReference type="Pfam" id="PF01764"/>
    </source>
</evidence>
<reference evidence="5" key="1">
    <citation type="journal article" date="2018" name="Nat. Microbiol.">
        <title>Leveraging single-cell genomics to expand the fungal tree of life.</title>
        <authorList>
            <person name="Ahrendt S.R."/>
            <person name="Quandt C.A."/>
            <person name="Ciobanu D."/>
            <person name="Clum A."/>
            <person name="Salamov A."/>
            <person name="Andreopoulos B."/>
            <person name="Cheng J.F."/>
            <person name="Woyke T."/>
            <person name="Pelin A."/>
            <person name="Henrissat B."/>
            <person name="Reynolds N.K."/>
            <person name="Benny G.L."/>
            <person name="Smith M.E."/>
            <person name="James T.Y."/>
            <person name="Grigoriev I.V."/>
        </authorList>
    </citation>
    <scope>NUCLEOTIDE SEQUENCE [LARGE SCALE GENOMIC DNA]</scope>
    <source>
        <strain evidence="5">RSA 1356</strain>
    </source>
</reference>
<dbReference type="PANTHER" id="PTHR46640:SF1">
    <property type="entry name" value="FUNGAL LIPASE-LIKE DOMAIN-CONTAINING PROTEIN-RELATED"/>
    <property type="match status" value="1"/>
</dbReference>
<organism evidence="4 5">
    <name type="scientific">Thamnocephalis sphaerospora</name>
    <dbReference type="NCBI Taxonomy" id="78915"/>
    <lineage>
        <taxon>Eukaryota</taxon>
        <taxon>Fungi</taxon>
        <taxon>Fungi incertae sedis</taxon>
        <taxon>Zoopagomycota</taxon>
        <taxon>Zoopagomycotina</taxon>
        <taxon>Zoopagomycetes</taxon>
        <taxon>Zoopagales</taxon>
        <taxon>Sigmoideomycetaceae</taxon>
        <taxon>Thamnocephalis</taxon>
    </lineage>
</organism>
<keyword evidence="1" id="KW-0732">Signal</keyword>
<dbReference type="GO" id="GO:0006629">
    <property type="term" value="P:lipid metabolic process"/>
    <property type="evidence" value="ECO:0007669"/>
    <property type="project" value="InterPro"/>
</dbReference>
<dbReference type="EMBL" id="KZ992776">
    <property type="protein sequence ID" value="RKP07036.1"/>
    <property type="molecule type" value="Genomic_DNA"/>
</dbReference>
<evidence type="ECO:0000256" key="2">
    <source>
        <dbReference type="ARBA" id="ARBA00022801"/>
    </source>
</evidence>
<gene>
    <name evidence="4" type="ORF">THASP1DRAFT_17650</name>
</gene>
<dbReference type="GO" id="GO:0016787">
    <property type="term" value="F:hydrolase activity"/>
    <property type="evidence" value="ECO:0007669"/>
    <property type="project" value="UniProtKB-KW"/>
</dbReference>
<evidence type="ECO:0000256" key="1">
    <source>
        <dbReference type="ARBA" id="ARBA00022729"/>
    </source>
</evidence>
<dbReference type="InterPro" id="IPR002921">
    <property type="entry name" value="Fungal_lipase-type"/>
</dbReference>
<dbReference type="InterPro" id="IPR051299">
    <property type="entry name" value="AB_hydrolase_lip/est"/>
</dbReference>
<evidence type="ECO:0000313" key="5">
    <source>
        <dbReference type="Proteomes" id="UP000271241"/>
    </source>
</evidence>
<dbReference type="Pfam" id="PF01764">
    <property type="entry name" value="Lipase_3"/>
    <property type="match status" value="1"/>
</dbReference>